<dbReference type="SUPFAM" id="SSF56059">
    <property type="entry name" value="Glutathione synthetase ATP-binding domain-like"/>
    <property type="match status" value="1"/>
</dbReference>
<dbReference type="EMBL" id="JANBPU010000002">
    <property type="protein sequence ID" value="KAJ1921996.1"/>
    <property type="molecule type" value="Genomic_DNA"/>
</dbReference>
<dbReference type="PANTHER" id="PTHR47551">
    <property type="entry name" value="TUBULIN--TYROSINE LIGASE PBY1-RELATED"/>
    <property type="match status" value="1"/>
</dbReference>
<comment type="caution">
    <text evidence="2">The sequence shown here is derived from an EMBL/GenBank/DDBJ whole genome shotgun (WGS) entry which is preliminary data.</text>
</comment>
<dbReference type="PANTHER" id="PTHR47551:SF1">
    <property type="entry name" value="TUBULIN--TYROSINE LIGASE PBY1-RELATED"/>
    <property type="match status" value="1"/>
</dbReference>
<protein>
    <submittedName>
        <fullName evidence="2">Tubulin--tyrosine ligase</fullName>
    </submittedName>
</protein>
<proteinExistence type="predicted"/>
<dbReference type="Pfam" id="PF03133">
    <property type="entry name" value="TTL"/>
    <property type="match status" value="1"/>
</dbReference>
<keyword evidence="2" id="KW-0436">Ligase</keyword>
<reference evidence="2" key="1">
    <citation type="submission" date="2022-07" db="EMBL/GenBank/DDBJ databases">
        <title>Phylogenomic reconstructions and comparative analyses of Kickxellomycotina fungi.</title>
        <authorList>
            <person name="Reynolds N.K."/>
            <person name="Stajich J.E."/>
            <person name="Barry K."/>
            <person name="Grigoriev I.V."/>
            <person name="Crous P."/>
            <person name="Smith M.E."/>
        </authorList>
    </citation>
    <scope>NUCLEOTIDE SEQUENCE</scope>
    <source>
        <strain evidence="2">NBRC 100468</strain>
    </source>
</reference>
<gene>
    <name evidence="2" type="primary">PBY1</name>
    <name evidence="2" type="ORF">H4219_000343</name>
</gene>
<dbReference type="GO" id="GO:0000932">
    <property type="term" value="C:P-body"/>
    <property type="evidence" value="ECO:0007669"/>
    <property type="project" value="TreeGrafter"/>
</dbReference>
<evidence type="ECO:0000313" key="3">
    <source>
        <dbReference type="Proteomes" id="UP001150538"/>
    </source>
</evidence>
<dbReference type="GO" id="GO:0016874">
    <property type="term" value="F:ligase activity"/>
    <property type="evidence" value="ECO:0007669"/>
    <property type="project" value="UniProtKB-KW"/>
</dbReference>
<organism evidence="2 3">
    <name type="scientific">Mycoemilia scoparia</name>
    <dbReference type="NCBI Taxonomy" id="417184"/>
    <lineage>
        <taxon>Eukaryota</taxon>
        <taxon>Fungi</taxon>
        <taxon>Fungi incertae sedis</taxon>
        <taxon>Zoopagomycota</taxon>
        <taxon>Kickxellomycotina</taxon>
        <taxon>Kickxellomycetes</taxon>
        <taxon>Kickxellales</taxon>
        <taxon>Kickxellaceae</taxon>
        <taxon>Mycoemilia</taxon>
    </lineage>
</organism>
<feature type="compositionally biased region" description="Acidic residues" evidence="1">
    <location>
        <begin position="213"/>
        <end position="224"/>
    </location>
</feature>
<evidence type="ECO:0000313" key="2">
    <source>
        <dbReference type="EMBL" id="KAJ1921996.1"/>
    </source>
</evidence>
<sequence length="491" mass="56394">MTSQKFTVFLGMSEPYVQDKLRNIWNRYSNIADCQTIKAFGQEIKEIQQLAMAAGSDDINGSTSNSGDKNSGCTFFWLEYEDFDWDLMHRNPNEMVFGNAYFIRKGLIRKAQMSYNFRIHMAKNSDSCLYKNVPETWIFDLDDIDYLDEAMQECFEVDQALVNNECIVGEGGDRDAIQRFILKPSLTGRGAGIHIFDTHTRLEEILRSEMASDVEDEYNEDLEESENKNNGNINGDSVSNDNSFRVPTMDDDNEGLTLSQQRNNQWQLQPVSQIREFVIQRYIDKPLLLPKYSNRKFHIRTYVLAVGSIKVYVYKQMLALFAPESYDNDGLMLDNLGAHLTNTCLQAKRESFDEDKAVELFWELATKDNETGENSLNRQGLEVIYAQIKDTLASCFAAIISQTSTFQPWPNCMEQFGFDFLVDENLRVYLLEANAYPDFKQTGKRFEGLVEGFMESSVSAALHMMNAKSQITEQLPEIPKDLELVHEAMLR</sequence>
<dbReference type="Proteomes" id="UP001150538">
    <property type="component" value="Unassembled WGS sequence"/>
</dbReference>
<dbReference type="InterPro" id="IPR027746">
    <property type="entry name" value="TTL"/>
</dbReference>
<keyword evidence="3" id="KW-1185">Reference proteome</keyword>
<name>A0A9W8A7C0_9FUNG</name>
<dbReference type="AlphaFoldDB" id="A0A9W8A7C0"/>
<dbReference type="InterPro" id="IPR004344">
    <property type="entry name" value="TTL/TTLL_fam"/>
</dbReference>
<feature type="compositionally biased region" description="Polar residues" evidence="1">
    <location>
        <begin position="228"/>
        <end position="245"/>
    </location>
</feature>
<dbReference type="OrthoDB" id="202825at2759"/>
<dbReference type="Gene3D" id="3.30.470.20">
    <property type="entry name" value="ATP-grasp fold, B domain"/>
    <property type="match status" value="1"/>
</dbReference>
<accession>A0A9W8A7C0</accession>
<feature type="region of interest" description="Disordered" evidence="1">
    <location>
        <begin position="213"/>
        <end position="254"/>
    </location>
</feature>
<dbReference type="PROSITE" id="PS51221">
    <property type="entry name" value="TTL"/>
    <property type="match status" value="1"/>
</dbReference>
<evidence type="ECO:0000256" key="1">
    <source>
        <dbReference type="SAM" id="MobiDB-lite"/>
    </source>
</evidence>